<reference evidence="1" key="1">
    <citation type="submission" date="2014-09" db="EMBL/GenBank/DDBJ databases">
        <authorList>
            <person name="Magalhaes I.L.F."/>
            <person name="Oliveira U."/>
            <person name="Santos F.R."/>
            <person name="Vidigal T.H.D.A."/>
            <person name="Brescovit A.D."/>
            <person name="Santos A.J."/>
        </authorList>
    </citation>
    <scope>NUCLEOTIDE SEQUENCE</scope>
    <source>
        <tissue evidence="1">Shoot tissue taken approximately 20 cm above the soil surface</tissue>
    </source>
</reference>
<proteinExistence type="predicted"/>
<reference evidence="1" key="2">
    <citation type="journal article" date="2015" name="Data Brief">
        <title>Shoot transcriptome of the giant reed, Arundo donax.</title>
        <authorList>
            <person name="Barrero R.A."/>
            <person name="Guerrero F.D."/>
            <person name="Moolhuijzen P."/>
            <person name="Goolsby J.A."/>
            <person name="Tidwell J."/>
            <person name="Bellgard S.E."/>
            <person name="Bellgard M.I."/>
        </authorList>
    </citation>
    <scope>NUCLEOTIDE SEQUENCE</scope>
    <source>
        <tissue evidence="1">Shoot tissue taken approximately 20 cm above the soil surface</tissue>
    </source>
</reference>
<protein>
    <submittedName>
        <fullName evidence="1">Uncharacterized protein</fullName>
    </submittedName>
</protein>
<evidence type="ECO:0000313" key="1">
    <source>
        <dbReference type="EMBL" id="JAE19624.1"/>
    </source>
</evidence>
<dbReference type="PANTHER" id="PTHR34121:SF1">
    <property type="entry name" value="FILAMIN-A-INTERACTING PROTEIN 1"/>
    <property type="match status" value="1"/>
</dbReference>
<dbReference type="PANTHER" id="PTHR34121">
    <property type="entry name" value="MYOSIN-11"/>
    <property type="match status" value="1"/>
</dbReference>
<organism evidence="1">
    <name type="scientific">Arundo donax</name>
    <name type="common">Giant reed</name>
    <name type="synonym">Donax arundinaceus</name>
    <dbReference type="NCBI Taxonomy" id="35708"/>
    <lineage>
        <taxon>Eukaryota</taxon>
        <taxon>Viridiplantae</taxon>
        <taxon>Streptophyta</taxon>
        <taxon>Embryophyta</taxon>
        <taxon>Tracheophyta</taxon>
        <taxon>Spermatophyta</taxon>
        <taxon>Magnoliopsida</taxon>
        <taxon>Liliopsida</taxon>
        <taxon>Poales</taxon>
        <taxon>Poaceae</taxon>
        <taxon>PACMAD clade</taxon>
        <taxon>Arundinoideae</taxon>
        <taxon>Arundineae</taxon>
        <taxon>Arundo</taxon>
    </lineage>
</organism>
<name>A0A0A9G870_ARUDO</name>
<dbReference type="EMBL" id="GBRH01178272">
    <property type="protein sequence ID" value="JAE19624.1"/>
    <property type="molecule type" value="Transcribed_RNA"/>
</dbReference>
<accession>A0A0A9G870</accession>
<sequence>MGTQNYKSVKQTVKRLEEAAVSSRGNDRVQMLRRWLRALQEVEAELGGSDGTLGQNVSSIEPTSSKASLARFRFCFMTLILEGLL</sequence>
<dbReference type="AlphaFoldDB" id="A0A0A9G870"/>